<feature type="region of interest" description="Disordered" evidence="1">
    <location>
        <begin position="581"/>
        <end position="600"/>
    </location>
</feature>
<gene>
    <name evidence="3" type="ORF">CBR_g22459</name>
</gene>
<dbReference type="Pfam" id="PF13837">
    <property type="entry name" value="Myb_DNA-bind_4"/>
    <property type="match status" value="1"/>
</dbReference>
<sequence>MDGRQAVCKSVGGEGGGQRAGQSPSRGSRAVERSEYAHLPPHLQPLPDTSDEEEDDRRSRAVPLGSGSTQEWTATELCGSREPSYGQSYTQLLQQGLSGDEGDGASSVRVASGNNKDPRTQQYRASSASRGASPRPSWMLSPSPLSGNSSAARNRGECGEHDCEIEERGDERDGREVWQEQRRMLHPRRQESITRGVQRLRVVDDENDGDAPDVGGNDQDLNDDDCGGGEDDAGQASVRNGGRGKKAMGKGSDVEADGDAEGGRHFWSVDDMVALIRAKRDQDAHLQGMGTAYARMKPREWKWLDVEQRLKKVGVERKAERCGKKWDNLMQQFKKVHHFQGLSGKQDFFPFTGKERLSKGFSFNMDRAVYDEILGSTAKSYTINPKNVADTGAPGGVRLPSTNSGDPESVGDGDAAVGLDDDDDGSTRGSSQTTGGPAGFGKRKSTRQQTFDVLSECMEKHRALVASTMESNSKRQCSIQIQQCEALEAEVEVQKKHYAASDEVSKLMCHALLEIAKAIRERSGRGRSAGKQAVDASLRDKRGRHVANKQRKLVQGASAIAIHADAEDWVAEGDDSHVESDFAESEEIPMKRKSSKRQTGALRIDDIGERRSAGCRGANEQDVNVAARPATGRAVGSAATQQNRAPLPRVNEPPASQEVFVRGRTPSTPRQTTATEVGVAAQGIAQGITSRSPARDERRASTVVAARAADVAKAGAATAGGASQAAEGGRSVGAATVRASHAVEGAREGGGNAGEGSRARAVAGVGEDDEALTNRLPLWFVGAYIEDRHEDDELVAYQEASVQRLVGAFTSAVSTAEGVDGGRVSHERLKSVAEAMQVMLAATMWLMRMGGGDRRAHYNTWVFVQLTAKPTLIASMHRSFDARRHIVQAATAITDKLAKPPITLLAPPLYIPDWVSIGVKFLARRHFVFPNGGSKAPLVGHRATGRRR</sequence>
<dbReference type="EMBL" id="BFEA01000248">
    <property type="protein sequence ID" value="GBG76579.1"/>
    <property type="molecule type" value="Genomic_DNA"/>
</dbReference>
<keyword evidence="4" id="KW-1185">Reference proteome</keyword>
<dbReference type="OrthoDB" id="6723674at2759"/>
<dbReference type="PANTHER" id="PTHR33492">
    <property type="entry name" value="OSJNBA0043A12.37 PROTEIN-RELATED"/>
    <property type="match status" value="1"/>
</dbReference>
<feature type="region of interest" description="Disordered" evidence="1">
    <location>
        <begin position="1"/>
        <end position="262"/>
    </location>
</feature>
<evidence type="ECO:0000313" key="4">
    <source>
        <dbReference type="Proteomes" id="UP000265515"/>
    </source>
</evidence>
<protein>
    <recommendedName>
        <fullName evidence="2">Myb/SANT-like DNA-binding domain-containing protein</fullName>
    </recommendedName>
</protein>
<proteinExistence type="predicted"/>
<dbReference type="InterPro" id="IPR044822">
    <property type="entry name" value="Myb_DNA-bind_4"/>
</dbReference>
<dbReference type="Gene3D" id="1.10.10.60">
    <property type="entry name" value="Homeodomain-like"/>
    <property type="match status" value="1"/>
</dbReference>
<dbReference type="Gramene" id="GBG76579">
    <property type="protein sequence ID" value="GBG76579"/>
    <property type="gene ID" value="CBR_g22459"/>
</dbReference>
<reference evidence="3 4" key="1">
    <citation type="journal article" date="2018" name="Cell">
        <title>The Chara Genome: Secondary Complexity and Implications for Plant Terrestrialization.</title>
        <authorList>
            <person name="Nishiyama T."/>
            <person name="Sakayama H."/>
            <person name="Vries J.D."/>
            <person name="Buschmann H."/>
            <person name="Saint-Marcoux D."/>
            <person name="Ullrich K.K."/>
            <person name="Haas F.B."/>
            <person name="Vanderstraeten L."/>
            <person name="Becker D."/>
            <person name="Lang D."/>
            <person name="Vosolsobe S."/>
            <person name="Rombauts S."/>
            <person name="Wilhelmsson P.K.I."/>
            <person name="Janitza P."/>
            <person name="Kern R."/>
            <person name="Heyl A."/>
            <person name="Rumpler F."/>
            <person name="Villalobos L.I.A.C."/>
            <person name="Clay J.M."/>
            <person name="Skokan R."/>
            <person name="Toyoda A."/>
            <person name="Suzuki Y."/>
            <person name="Kagoshima H."/>
            <person name="Schijlen E."/>
            <person name="Tajeshwar N."/>
            <person name="Catarino B."/>
            <person name="Hetherington A.J."/>
            <person name="Saltykova A."/>
            <person name="Bonnot C."/>
            <person name="Breuninger H."/>
            <person name="Symeonidi A."/>
            <person name="Radhakrishnan G.V."/>
            <person name="Van Nieuwerburgh F."/>
            <person name="Deforce D."/>
            <person name="Chang C."/>
            <person name="Karol K.G."/>
            <person name="Hedrich R."/>
            <person name="Ulvskov P."/>
            <person name="Glockner G."/>
            <person name="Delwiche C.F."/>
            <person name="Petrasek J."/>
            <person name="Van de Peer Y."/>
            <person name="Friml J."/>
            <person name="Beilby M."/>
            <person name="Dolan L."/>
            <person name="Kohara Y."/>
            <person name="Sugano S."/>
            <person name="Fujiyama A."/>
            <person name="Delaux P.-M."/>
            <person name="Quint M."/>
            <person name="TheiBen G."/>
            <person name="Hagemann M."/>
            <person name="Harholt J."/>
            <person name="Dunand C."/>
            <person name="Zachgo S."/>
            <person name="Langdale J."/>
            <person name="Maumus F."/>
            <person name="Straeten D.V.D."/>
            <person name="Gould S.B."/>
            <person name="Rensing S.A."/>
        </authorList>
    </citation>
    <scope>NUCLEOTIDE SEQUENCE [LARGE SCALE GENOMIC DNA]</scope>
    <source>
        <strain evidence="3 4">S276</strain>
    </source>
</reference>
<accession>A0A388L2Q1</accession>
<organism evidence="3 4">
    <name type="scientific">Chara braunii</name>
    <name type="common">Braun's stonewort</name>
    <dbReference type="NCBI Taxonomy" id="69332"/>
    <lineage>
        <taxon>Eukaryota</taxon>
        <taxon>Viridiplantae</taxon>
        <taxon>Streptophyta</taxon>
        <taxon>Charophyceae</taxon>
        <taxon>Charales</taxon>
        <taxon>Characeae</taxon>
        <taxon>Chara</taxon>
    </lineage>
</organism>
<feature type="compositionally biased region" description="Basic and acidic residues" evidence="1">
    <location>
        <begin position="169"/>
        <end position="192"/>
    </location>
</feature>
<feature type="compositionally biased region" description="Polar residues" evidence="1">
    <location>
        <begin position="112"/>
        <end position="123"/>
    </location>
</feature>
<feature type="compositionally biased region" description="Acidic residues" evidence="1">
    <location>
        <begin position="220"/>
        <end position="233"/>
    </location>
</feature>
<evidence type="ECO:0000313" key="3">
    <source>
        <dbReference type="EMBL" id="GBG76579.1"/>
    </source>
</evidence>
<evidence type="ECO:0000259" key="2">
    <source>
        <dbReference type="Pfam" id="PF13837"/>
    </source>
</evidence>
<comment type="caution">
    <text evidence="3">The sequence shown here is derived from an EMBL/GenBank/DDBJ whole genome shotgun (WGS) entry which is preliminary data.</text>
</comment>
<feature type="compositionally biased region" description="Polar residues" evidence="1">
    <location>
        <begin position="85"/>
        <end position="97"/>
    </location>
</feature>
<feature type="compositionally biased region" description="Low complexity" evidence="1">
    <location>
        <begin position="124"/>
        <end position="137"/>
    </location>
</feature>
<dbReference type="AlphaFoldDB" id="A0A388L2Q1"/>
<feature type="region of interest" description="Disordered" evidence="1">
    <location>
        <begin position="385"/>
        <end position="445"/>
    </location>
</feature>
<feature type="domain" description="Myb/SANT-like DNA-binding" evidence="2">
    <location>
        <begin position="264"/>
        <end position="340"/>
    </location>
</feature>
<dbReference type="PANTHER" id="PTHR33492:SF11">
    <property type="entry name" value="OS04G0670900 PROTEIN"/>
    <property type="match status" value="1"/>
</dbReference>
<name>A0A388L2Q1_CHABU</name>
<dbReference type="Proteomes" id="UP000265515">
    <property type="component" value="Unassembled WGS sequence"/>
</dbReference>
<feature type="compositionally biased region" description="Polar residues" evidence="1">
    <location>
        <begin position="143"/>
        <end position="152"/>
    </location>
</feature>
<evidence type="ECO:0000256" key="1">
    <source>
        <dbReference type="SAM" id="MobiDB-lite"/>
    </source>
</evidence>